<feature type="region of interest" description="Disordered" evidence="1">
    <location>
        <begin position="42"/>
        <end position="67"/>
    </location>
</feature>
<gene>
    <name evidence="2" type="ORF">H5410_000464</name>
</gene>
<accession>A0A9J6AWZ5</accession>
<organism evidence="2 3">
    <name type="scientific">Solanum commersonii</name>
    <name type="common">Commerson's wild potato</name>
    <name type="synonym">Commerson's nightshade</name>
    <dbReference type="NCBI Taxonomy" id="4109"/>
    <lineage>
        <taxon>Eukaryota</taxon>
        <taxon>Viridiplantae</taxon>
        <taxon>Streptophyta</taxon>
        <taxon>Embryophyta</taxon>
        <taxon>Tracheophyta</taxon>
        <taxon>Spermatophyta</taxon>
        <taxon>Magnoliopsida</taxon>
        <taxon>eudicotyledons</taxon>
        <taxon>Gunneridae</taxon>
        <taxon>Pentapetalae</taxon>
        <taxon>asterids</taxon>
        <taxon>lamiids</taxon>
        <taxon>Solanales</taxon>
        <taxon>Solanaceae</taxon>
        <taxon>Solanoideae</taxon>
        <taxon>Solaneae</taxon>
        <taxon>Solanum</taxon>
    </lineage>
</organism>
<keyword evidence="3" id="KW-1185">Reference proteome</keyword>
<evidence type="ECO:0000313" key="3">
    <source>
        <dbReference type="Proteomes" id="UP000824120"/>
    </source>
</evidence>
<evidence type="ECO:0000313" key="2">
    <source>
        <dbReference type="EMBL" id="KAG5628747.1"/>
    </source>
</evidence>
<reference evidence="2 3" key="1">
    <citation type="submission" date="2020-09" db="EMBL/GenBank/DDBJ databases">
        <title>De no assembly of potato wild relative species, Solanum commersonii.</title>
        <authorList>
            <person name="Cho K."/>
        </authorList>
    </citation>
    <scope>NUCLEOTIDE SEQUENCE [LARGE SCALE GENOMIC DNA]</scope>
    <source>
        <strain evidence="2">LZ3.2</strain>
        <tissue evidence="2">Leaf</tissue>
    </source>
</reference>
<sequence length="67" mass="7688">MKLSRQHNEKEYQTRISNAQLNLQTKIGCCIHTLSTMESIGTPFVSGKKKKTNNPMTTIHPEKKKKM</sequence>
<evidence type="ECO:0000256" key="1">
    <source>
        <dbReference type="SAM" id="MobiDB-lite"/>
    </source>
</evidence>
<proteinExistence type="predicted"/>
<protein>
    <submittedName>
        <fullName evidence="2">Uncharacterized protein</fullName>
    </submittedName>
</protein>
<comment type="caution">
    <text evidence="2">The sequence shown here is derived from an EMBL/GenBank/DDBJ whole genome shotgun (WGS) entry which is preliminary data.</text>
</comment>
<name>A0A9J6AWZ5_SOLCO</name>
<dbReference type="EMBL" id="JACXVP010000001">
    <property type="protein sequence ID" value="KAG5628747.1"/>
    <property type="molecule type" value="Genomic_DNA"/>
</dbReference>
<dbReference type="Proteomes" id="UP000824120">
    <property type="component" value="Chromosome 1"/>
</dbReference>
<dbReference type="AlphaFoldDB" id="A0A9J6AWZ5"/>